<proteinExistence type="inferred from homology"/>
<dbReference type="EMBL" id="JANCLU010000013">
    <property type="protein sequence ID" value="MCP8939642.1"/>
    <property type="molecule type" value="Genomic_DNA"/>
</dbReference>
<accession>A0ABT1LDR2</accession>
<dbReference type="SUPFAM" id="SSF56300">
    <property type="entry name" value="Metallo-dependent phosphatases"/>
    <property type="match status" value="1"/>
</dbReference>
<feature type="domain" description="Capsule synthesis protein CapA" evidence="2">
    <location>
        <begin position="4"/>
        <end position="307"/>
    </location>
</feature>
<dbReference type="Proteomes" id="UP001205890">
    <property type="component" value="Unassembled WGS sequence"/>
</dbReference>
<dbReference type="SMART" id="SM00854">
    <property type="entry name" value="PGA_cap"/>
    <property type="match status" value="1"/>
</dbReference>
<evidence type="ECO:0000313" key="3">
    <source>
        <dbReference type="EMBL" id="MCP8939642.1"/>
    </source>
</evidence>
<dbReference type="InterPro" id="IPR029052">
    <property type="entry name" value="Metallo-depent_PP-like"/>
</dbReference>
<dbReference type="RefSeq" id="WP_254743458.1">
    <property type="nucleotide sequence ID" value="NZ_JANCLU010000013.1"/>
</dbReference>
<comment type="similarity">
    <text evidence="1">Belongs to the CapA family.</text>
</comment>
<evidence type="ECO:0000259" key="2">
    <source>
        <dbReference type="SMART" id="SM00854"/>
    </source>
</evidence>
<sequence length="389" mass="39862">MSLAIACAGQLLVHGPVATDTDDASALREFLRGAASFSNLEACVETPGAWPTKTKTLHLATPEAVASLRGLGFGALGHANNHAFDLGPPGLARTRAVVEALGLGFAGSGADAQAAGAPAWLDAEGVRVALVAADLGPQPDIVYAGPGRAGIARLGVRREVEVAGPLFDALRALDRELGDAARAAARAAVGYQAAGLGDALDLFGTPVLRGARVAAHMRVDAGDLDRLAATMAAARRAGAALVAVCLHSHRWDADWTRAPDWLVGLGRDLVERGADMVVGHGAPVLQNLAFHRGRPILMGLGNCVFHTRRGDTYRARGVDVFRGAAVRARFSGGGACERLEVLPLAVGEEAAGGLSPAPARLRGADAGDMLARLTAGLPDADRARVSLAA</sequence>
<comment type="caution">
    <text evidence="3">The sequence shown here is derived from an EMBL/GenBank/DDBJ whole genome shotgun (WGS) entry which is preliminary data.</text>
</comment>
<gene>
    <name evidence="3" type="ORF">NK718_14030</name>
</gene>
<protein>
    <submittedName>
        <fullName evidence="3">CapA family protein</fullName>
    </submittedName>
</protein>
<dbReference type="PANTHER" id="PTHR33393">
    <property type="entry name" value="POLYGLUTAMINE SYNTHESIS ACCESSORY PROTEIN RV0574C-RELATED"/>
    <property type="match status" value="1"/>
</dbReference>
<reference evidence="3 4" key="1">
    <citation type="submission" date="2022-07" db="EMBL/GenBank/DDBJ databases">
        <authorList>
            <person name="Li W.-J."/>
            <person name="Deng Q.-Q."/>
        </authorList>
    </citation>
    <scope>NUCLEOTIDE SEQUENCE [LARGE SCALE GENOMIC DNA]</scope>
    <source>
        <strain evidence="3 4">SYSU M60028</strain>
    </source>
</reference>
<keyword evidence="4" id="KW-1185">Reference proteome</keyword>
<evidence type="ECO:0000256" key="1">
    <source>
        <dbReference type="ARBA" id="ARBA00005662"/>
    </source>
</evidence>
<dbReference type="InterPro" id="IPR019079">
    <property type="entry name" value="Capsule_synth_CapA"/>
</dbReference>
<dbReference type="InterPro" id="IPR052169">
    <property type="entry name" value="CW_Biosynth-Accessory"/>
</dbReference>
<organism evidence="3 4">
    <name type="scientific">Alsobacter ponti</name>
    <dbReference type="NCBI Taxonomy" id="2962936"/>
    <lineage>
        <taxon>Bacteria</taxon>
        <taxon>Pseudomonadati</taxon>
        <taxon>Pseudomonadota</taxon>
        <taxon>Alphaproteobacteria</taxon>
        <taxon>Hyphomicrobiales</taxon>
        <taxon>Alsobacteraceae</taxon>
        <taxon>Alsobacter</taxon>
    </lineage>
</organism>
<dbReference type="PANTHER" id="PTHR33393:SF11">
    <property type="entry name" value="POLYGLUTAMINE SYNTHESIS ACCESSORY PROTEIN RV0574C-RELATED"/>
    <property type="match status" value="1"/>
</dbReference>
<evidence type="ECO:0000313" key="4">
    <source>
        <dbReference type="Proteomes" id="UP001205890"/>
    </source>
</evidence>
<name>A0ABT1LDR2_9HYPH</name>
<dbReference type="Pfam" id="PF09587">
    <property type="entry name" value="PGA_cap"/>
    <property type="match status" value="1"/>
</dbReference>